<keyword evidence="4" id="KW-1185">Reference proteome</keyword>
<evidence type="ECO:0000313" key="5">
    <source>
        <dbReference type="WBParaSite" id="Gr19_v10_g15868.t1"/>
    </source>
</evidence>
<organism evidence="4 5">
    <name type="scientific">Globodera rostochiensis</name>
    <name type="common">Golden nematode worm</name>
    <name type="synonym">Heterodera rostochiensis</name>
    <dbReference type="NCBI Taxonomy" id="31243"/>
    <lineage>
        <taxon>Eukaryota</taxon>
        <taxon>Metazoa</taxon>
        <taxon>Ecdysozoa</taxon>
        <taxon>Nematoda</taxon>
        <taxon>Chromadorea</taxon>
        <taxon>Rhabditida</taxon>
        <taxon>Tylenchina</taxon>
        <taxon>Tylenchomorpha</taxon>
        <taxon>Tylenchoidea</taxon>
        <taxon>Heteroderidae</taxon>
        <taxon>Heteroderinae</taxon>
        <taxon>Globodera</taxon>
    </lineage>
</organism>
<sequence length="297" mass="31247">MCRHPLLLLLSLVALWKQCNASNDVNWGMRQLKDEPSKRQAGGFGAPSAYGPCGPCPPGPGPVGCAPPIAALPPPPLAPVPPPPPAPAGRLIPQALPGAPCEPGVECTGGSVCSMGICLCPPELVQEGTVCVSRTIYGVVPPPGGLPPLPAAPAFAPPPPAPVVQFAPAPFPGFAAAAPAFPMAAAPPPAPVCPPPFRAACVARRKRRANLQQKPNDWEKLGRSIPAESRHGGLRETKKAKATERRRPTHPKTHTNIPLQQQQPDEEDILYTLADDDPNSLNSNSVEQSVEWSRKRR</sequence>
<dbReference type="WBParaSite" id="Gr19_v10_g15868.t1">
    <property type="protein sequence ID" value="Gr19_v10_g15868.t1"/>
    <property type="gene ID" value="Gr19_v10_g15868"/>
</dbReference>
<feature type="chain" id="PRO_5037203376" evidence="2">
    <location>
        <begin position="22"/>
        <end position="297"/>
    </location>
</feature>
<dbReference type="InterPro" id="IPR006149">
    <property type="entry name" value="EB_dom"/>
</dbReference>
<feature type="compositionally biased region" description="Acidic residues" evidence="1">
    <location>
        <begin position="264"/>
        <end position="278"/>
    </location>
</feature>
<feature type="signal peptide" evidence="2">
    <location>
        <begin position="1"/>
        <end position="21"/>
    </location>
</feature>
<feature type="region of interest" description="Disordered" evidence="1">
    <location>
        <begin position="208"/>
        <end position="297"/>
    </location>
</feature>
<keyword evidence="2" id="KW-0732">Signal</keyword>
<protein>
    <submittedName>
        <fullName evidence="5">EB domain-containing protein</fullName>
    </submittedName>
</protein>
<feature type="compositionally biased region" description="Polar residues" evidence="1">
    <location>
        <begin position="254"/>
        <end position="263"/>
    </location>
</feature>
<evidence type="ECO:0000256" key="1">
    <source>
        <dbReference type="SAM" id="MobiDB-lite"/>
    </source>
</evidence>
<evidence type="ECO:0000313" key="4">
    <source>
        <dbReference type="Proteomes" id="UP000887572"/>
    </source>
</evidence>
<reference evidence="5" key="1">
    <citation type="submission" date="2022-11" db="UniProtKB">
        <authorList>
            <consortium name="WormBaseParasite"/>
        </authorList>
    </citation>
    <scope>IDENTIFICATION</scope>
</reference>
<dbReference type="Pfam" id="PF01683">
    <property type="entry name" value="EB"/>
    <property type="match status" value="1"/>
</dbReference>
<dbReference type="Proteomes" id="UP000887572">
    <property type="component" value="Unplaced"/>
</dbReference>
<name>A0A914HEG5_GLORO</name>
<accession>A0A914HEG5</accession>
<dbReference type="AlphaFoldDB" id="A0A914HEG5"/>
<evidence type="ECO:0000259" key="3">
    <source>
        <dbReference type="Pfam" id="PF01683"/>
    </source>
</evidence>
<feature type="domain" description="EB" evidence="3">
    <location>
        <begin position="89"/>
        <end position="131"/>
    </location>
</feature>
<feature type="compositionally biased region" description="Basic and acidic residues" evidence="1">
    <location>
        <begin position="216"/>
        <end position="246"/>
    </location>
</feature>
<proteinExistence type="predicted"/>
<evidence type="ECO:0000256" key="2">
    <source>
        <dbReference type="SAM" id="SignalP"/>
    </source>
</evidence>
<feature type="compositionally biased region" description="Polar residues" evidence="1">
    <location>
        <begin position="279"/>
        <end position="291"/>
    </location>
</feature>